<accession>A0A076MQU5</accession>
<organism evidence="1 2">
    <name type="scientific">Amycolatopsis methanolica 239</name>
    <dbReference type="NCBI Taxonomy" id="1068978"/>
    <lineage>
        <taxon>Bacteria</taxon>
        <taxon>Bacillati</taxon>
        <taxon>Actinomycetota</taxon>
        <taxon>Actinomycetes</taxon>
        <taxon>Pseudonocardiales</taxon>
        <taxon>Pseudonocardiaceae</taxon>
        <taxon>Amycolatopsis</taxon>
        <taxon>Amycolatopsis methanolica group</taxon>
    </lineage>
</organism>
<keyword evidence="2" id="KW-1185">Reference proteome</keyword>
<dbReference type="InterPro" id="IPR029063">
    <property type="entry name" value="SAM-dependent_MTases_sf"/>
</dbReference>
<sequence>MADAYRSLGRGYSAVRQPDPRIARQVHAALGAAATVLNVGAGAGSYEPDGRNVLAVEPSATMLRQRPPGSAPAGCAVAGHLPCVDDRLDAALAVLTVRHWRGPAAGAACPGGRWCSRGTSR</sequence>
<dbReference type="Proteomes" id="UP000062973">
    <property type="component" value="Chromosome"/>
</dbReference>
<dbReference type="EMBL" id="CP009110">
    <property type="protein sequence ID" value="AIJ21321.1"/>
    <property type="molecule type" value="Genomic_DNA"/>
</dbReference>
<dbReference type="eggNOG" id="COG2226">
    <property type="taxonomic scope" value="Bacteria"/>
</dbReference>
<evidence type="ECO:0000313" key="1">
    <source>
        <dbReference type="EMBL" id="AIJ21321.1"/>
    </source>
</evidence>
<dbReference type="PATRIC" id="fig|1068978.7.peg.1295"/>
<dbReference type="KEGG" id="amq:AMETH_1229"/>
<protein>
    <submittedName>
        <fullName evidence="1">Putative merR-family transcriptional regulator</fullName>
    </submittedName>
</protein>
<gene>
    <name evidence="1" type="ORF">AMETH_1229</name>
</gene>
<reference evidence="1 2" key="1">
    <citation type="submission" date="2014-07" db="EMBL/GenBank/DDBJ databases">
        <title>Whole Genome Sequence of the Amycolatopsis methanolica 239.</title>
        <authorList>
            <person name="Tang B."/>
        </authorList>
    </citation>
    <scope>NUCLEOTIDE SEQUENCE [LARGE SCALE GENOMIC DNA]</scope>
    <source>
        <strain evidence="1 2">239</strain>
    </source>
</reference>
<dbReference type="HOGENOM" id="CLU_2033209_0_0_11"/>
<dbReference type="STRING" id="1068978.AMETH_1229"/>
<name>A0A076MQU5_AMYME</name>
<dbReference type="AlphaFoldDB" id="A0A076MQU5"/>
<evidence type="ECO:0000313" key="2">
    <source>
        <dbReference type="Proteomes" id="UP000062973"/>
    </source>
</evidence>
<proteinExistence type="predicted"/>
<dbReference type="Gene3D" id="3.40.50.150">
    <property type="entry name" value="Vaccinia Virus protein VP39"/>
    <property type="match status" value="1"/>
</dbReference>
<dbReference type="RefSeq" id="WP_323806983.1">
    <property type="nucleotide sequence ID" value="NZ_AQUL01000001.1"/>
</dbReference>
<dbReference type="SUPFAM" id="SSF53335">
    <property type="entry name" value="S-adenosyl-L-methionine-dependent methyltransferases"/>
    <property type="match status" value="1"/>
</dbReference>